<dbReference type="PROSITE" id="PS00455">
    <property type="entry name" value="AMP_BINDING"/>
    <property type="match status" value="1"/>
</dbReference>
<proteinExistence type="predicted"/>
<dbReference type="Proteomes" id="UP000181884">
    <property type="component" value="Unassembled WGS sequence"/>
</dbReference>
<dbReference type="STRING" id="214095.RU97_GL001468"/>
<dbReference type="SUPFAM" id="SSF56801">
    <property type="entry name" value="Acetyl-CoA synthetase-like"/>
    <property type="match status" value="1"/>
</dbReference>
<keyword evidence="3" id="KW-1185">Reference proteome</keyword>
<feature type="domain" description="AMP-dependent synthetase/ligase" evidence="1">
    <location>
        <begin position="43"/>
        <end position="381"/>
    </location>
</feature>
<gene>
    <name evidence="2" type="ORF">RU97_GL001468</name>
</gene>
<evidence type="ECO:0000313" key="3">
    <source>
        <dbReference type="Proteomes" id="UP000181884"/>
    </source>
</evidence>
<protein>
    <submittedName>
        <fullName evidence="2">AMP-binding protein</fullName>
    </submittedName>
</protein>
<dbReference type="InterPro" id="IPR050237">
    <property type="entry name" value="ATP-dep_AMP-bd_enzyme"/>
</dbReference>
<evidence type="ECO:0000259" key="1">
    <source>
        <dbReference type="Pfam" id="PF00501"/>
    </source>
</evidence>
<dbReference type="InterPro" id="IPR042099">
    <property type="entry name" value="ANL_N_sf"/>
</dbReference>
<evidence type="ECO:0000313" key="2">
    <source>
        <dbReference type="EMBL" id="OJG18850.1"/>
    </source>
</evidence>
<reference evidence="2 3" key="1">
    <citation type="submission" date="2014-12" db="EMBL/GenBank/DDBJ databases">
        <title>Draft genome sequences of 29 type strains of Enterococci.</title>
        <authorList>
            <person name="Zhong Z."/>
            <person name="Sun Z."/>
            <person name="Liu W."/>
            <person name="Zhang W."/>
            <person name="Zhang H."/>
        </authorList>
    </citation>
    <scope>NUCLEOTIDE SEQUENCE [LARGE SCALE GENOMIC DNA]</scope>
    <source>
        <strain evidence="2 3">DSM 17029</strain>
    </source>
</reference>
<dbReference type="PANTHER" id="PTHR43767">
    <property type="entry name" value="LONG-CHAIN-FATTY-ACID--COA LIGASE"/>
    <property type="match status" value="1"/>
</dbReference>
<dbReference type="InterPro" id="IPR000873">
    <property type="entry name" value="AMP-dep_synth/lig_dom"/>
</dbReference>
<dbReference type="Pfam" id="PF00501">
    <property type="entry name" value="AMP-binding"/>
    <property type="match status" value="1"/>
</dbReference>
<dbReference type="EMBL" id="JXKH01000003">
    <property type="protein sequence ID" value="OJG18850.1"/>
    <property type="molecule type" value="Genomic_DNA"/>
</dbReference>
<dbReference type="Gene3D" id="3.40.50.12780">
    <property type="entry name" value="N-terminal domain of ligase-like"/>
    <property type="match status" value="1"/>
</dbReference>
<dbReference type="AlphaFoldDB" id="A0A1L8RGG1"/>
<sequence>MFYLTTDLTYQPLNLYNNYRDAALATPEVSIILDELLPAFPALGYETTYQASHEEVLKRAAQLAAAGVKAGDFVILYKSPKFDTYLLAVAASYLAAKPVMVSYHLPASTIDVFVTRLGQPFIVFDEQTEEKVAQLSHHPLDHRIAIRDLLLLPDTPVAQTELPLDEISYVTHTSGTTGIPKLICHSARSMGWRTKWQKTIFTKIAEQKLVAFHISPVHSRFNIGVSSLMAMGFPMMPLAGHRPAHLSRMLTQYQPIALETHPNNFVQWAALAKSNPEVFASLRYYHSTFDAINNQTMAAFLEATQQPDPIFLQVYGQSECGPMILKAHTLASLATSDARDMGVGLADLTKARITDAEGNELPVNTNGHIQLYSKGRALTYYQEDARFAENVYGDWWDSGDYGLIAENGHLYLKDRQVDLIENIDSNLALEDFLLDRLPFLEEVVIVRGKENSPQPILAVAQQHEMDWDAWWELVADLPHLNEPILMAFEDIPRTATMKVQRLQLEKELKAQ</sequence>
<organism evidence="2 3">
    <name type="scientific">Enterococcus canis</name>
    <dbReference type="NCBI Taxonomy" id="214095"/>
    <lineage>
        <taxon>Bacteria</taxon>
        <taxon>Bacillati</taxon>
        <taxon>Bacillota</taxon>
        <taxon>Bacilli</taxon>
        <taxon>Lactobacillales</taxon>
        <taxon>Enterococcaceae</taxon>
        <taxon>Enterococcus</taxon>
    </lineage>
</organism>
<dbReference type="PANTHER" id="PTHR43767:SF1">
    <property type="entry name" value="NONRIBOSOMAL PEPTIDE SYNTHASE PES1 (EUROFUNG)-RELATED"/>
    <property type="match status" value="1"/>
</dbReference>
<comment type="caution">
    <text evidence="2">The sequence shown here is derived from an EMBL/GenBank/DDBJ whole genome shotgun (WGS) entry which is preliminary data.</text>
</comment>
<dbReference type="InterPro" id="IPR020845">
    <property type="entry name" value="AMP-binding_CS"/>
</dbReference>
<accession>A0A1L8RGG1</accession>
<name>A0A1L8RGG1_9ENTE</name>